<proteinExistence type="predicted"/>
<sequence length="65" mass="7368">MKMWHEALAVIAECKVPAYWAMTSGARFWWELSPSELAPEAFPRLVRAGRMELRLAGVTAPAHRD</sequence>
<dbReference type="Proteomes" id="UP000503447">
    <property type="component" value="Chromosome"/>
</dbReference>
<dbReference type="KEGG" id="ftj:FTUN_6933"/>
<accession>A0A6M5YYW4</accession>
<evidence type="ECO:0000313" key="2">
    <source>
        <dbReference type="Proteomes" id="UP000503447"/>
    </source>
</evidence>
<reference evidence="2" key="1">
    <citation type="submission" date="2020-05" db="EMBL/GenBank/DDBJ databases">
        <title>Frigoriglobus tundricola gen. nov., sp. nov., a psychrotolerant cellulolytic planctomycete of the family Gemmataceae with two divergent copies of 16S rRNA gene.</title>
        <authorList>
            <person name="Kulichevskaya I.S."/>
            <person name="Ivanova A.A."/>
            <person name="Naumoff D.G."/>
            <person name="Beletsky A.V."/>
            <person name="Rijpstra W.I.C."/>
            <person name="Sinninghe Damste J.S."/>
            <person name="Mardanov A.V."/>
            <person name="Ravin N.V."/>
            <person name="Dedysh S.N."/>
        </authorList>
    </citation>
    <scope>NUCLEOTIDE SEQUENCE [LARGE SCALE GENOMIC DNA]</scope>
    <source>
        <strain evidence="2">PL17</strain>
    </source>
</reference>
<gene>
    <name evidence="1" type="ORF">FTUN_6933</name>
</gene>
<evidence type="ECO:0000313" key="1">
    <source>
        <dbReference type="EMBL" id="QJW99327.1"/>
    </source>
</evidence>
<dbReference type="AlphaFoldDB" id="A0A6M5YYW4"/>
<protein>
    <submittedName>
        <fullName evidence="1">Uncharacterized protein</fullName>
    </submittedName>
</protein>
<dbReference type="EMBL" id="CP053452">
    <property type="protein sequence ID" value="QJW99327.1"/>
    <property type="molecule type" value="Genomic_DNA"/>
</dbReference>
<organism evidence="1 2">
    <name type="scientific">Frigoriglobus tundricola</name>
    <dbReference type="NCBI Taxonomy" id="2774151"/>
    <lineage>
        <taxon>Bacteria</taxon>
        <taxon>Pseudomonadati</taxon>
        <taxon>Planctomycetota</taxon>
        <taxon>Planctomycetia</taxon>
        <taxon>Gemmatales</taxon>
        <taxon>Gemmataceae</taxon>
        <taxon>Frigoriglobus</taxon>
    </lineage>
</organism>
<keyword evidence="2" id="KW-1185">Reference proteome</keyword>
<name>A0A6M5YYW4_9BACT</name>